<dbReference type="AlphaFoldDB" id="A0A139HTL6"/>
<sequence length="121" mass="13360">MPRNLTSVLIVHFFGSISQQGSSVINNVLRDPKLCKLYTIIRDAASGKAKQLQERVEVVEGDISDREAMRTSSTGPEAVEIRLNVAKNIVDVVVLNGVKYLPYLVYIASCFGGEVLEGFRF</sequence>
<name>A0A139HTL6_9PEZI</name>
<accession>A0A139HTL6</accession>
<dbReference type="STRING" id="321146.A0A139HTL6"/>
<evidence type="ECO:0000313" key="2">
    <source>
        <dbReference type="Proteomes" id="UP000070133"/>
    </source>
</evidence>
<dbReference type="InterPro" id="IPR036291">
    <property type="entry name" value="NAD(P)-bd_dom_sf"/>
</dbReference>
<dbReference type="Proteomes" id="UP000070133">
    <property type="component" value="Unassembled WGS sequence"/>
</dbReference>
<protein>
    <submittedName>
        <fullName evidence="1">Uncharacterized protein</fullName>
    </submittedName>
</protein>
<proteinExistence type="predicted"/>
<dbReference type="OrthoDB" id="300709at2759"/>
<gene>
    <name evidence="1" type="ORF">AC578_1055</name>
</gene>
<organism evidence="1 2">
    <name type="scientific">Pseudocercospora eumusae</name>
    <dbReference type="NCBI Taxonomy" id="321146"/>
    <lineage>
        <taxon>Eukaryota</taxon>
        <taxon>Fungi</taxon>
        <taxon>Dikarya</taxon>
        <taxon>Ascomycota</taxon>
        <taxon>Pezizomycotina</taxon>
        <taxon>Dothideomycetes</taxon>
        <taxon>Dothideomycetidae</taxon>
        <taxon>Mycosphaerellales</taxon>
        <taxon>Mycosphaerellaceae</taxon>
        <taxon>Pseudocercospora</taxon>
    </lineage>
</organism>
<comment type="caution">
    <text evidence="1">The sequence shown here is derived from an EMBL/GenBank/DDBJ whole genome shotgun (WGS) entry which is preliminary data.</text>
</comment>
<dbReference type="EMBL" id="LFZN01000010">
    <property type="protein sequence ID" value="KXT05733.1"/>
    <property type="molecule type" value="Genomic_DNA"/>
</dbReference>
<dbReference type="Gene3D" id="3.40.50.720">
    <property type="entry name" value="NAD(P)-binding Rossmann-like Domain"/>
    <property type="match status" value="1"/>
</dbReference>
<reference evidence="1 2" key="1">
    <citation type="submission" date="2015-07" db="EMBL/GenBank/DDBJ databases">
        <title>Comparative genomics of the Sigatoka disease complex on banana suggests a link between parallel evolutionary changes in Pseudocercospora fijiensis and Pseudocercospora eumusae and increased virulence on the banana host.</title>
        <authorList>
            <person name="Chang T.-C."/>
            <person name="Salvucci A."/>
            <person name="Crous P.W."/>
            <person name="Stergiopoulos I."/>
        </authorList>
    </citation>
    <scope>NUCLEOTIDE SEQUENCE [LARGE SCALE GENOMIC DNA]</scope>
    <source>
        <strain evidence="1 2">CBS 114824</strain>
    </source>
</reference>
<dbReference type="SUPFAM" id="SSF51735">
    <property type="entry name" value="NAD(P)-binding Rossmann-fold domains"/>
    <property type="match status" value="1"/>
</dbReference>
<evidence type="ECO:0000313" key="1">
    <source>
        <dbReference type="EMBL" id="KXT05733.1"/>
    </source>
</evidence>
<keyword evidence="2" id="KW-1185">Reference proteome</keyword>